<dbReference type="Proteomes" id="UP001476798">
    <property type="component" value="Unassembled WGS sequence"/>
</dbReference>
<name>A0ABV0MMC1_9TELE</name>
<proteinExistence type="predicted"/>
<feature type="signal peptide" evidence="6">
    <location>
        <begin position="1"/>
        <end position="19"/>
    </location>
</feature>
<evidence type="ECO:0000256" key="2">
    <source>
        <dbReference type="ARBA" id="ARBA00022692"/>
    </source>
</evidence>
<keyword evidence="6" id="KW-0732">Signal</keyword>
<evidence type="ECO:0000256" key="6">
    <source>
        <dbReference type="SAM" id="SignalP"/>
    </source>
</evidence>
<comment type="caution">
    <text evidence="7">The sequence shown here is derived from an EMBL/GenBank/DDBJ whole genome shotgun (WGS) entry which is preliminary data.</text>
</comment>
<dbReference type="EMBL" id="JAHRIO010005473">
    <property type="protein sequence ID" value="MEQ2160239.1"/>
    <property type="molecule type" value="Genomic_DNA"/>
</dbReference>
<keyword evidence="4" id="KW-0472">Membrane</keyword>
<accession>A0ABV0MMC1</accession>
<organism evidence="7 8">
    <name type="scientific">Goodea atripinnis</name>
    <dbReference type="NCBI Taxonomy" id="208336"/>
    <lineage>
        <taxon>Eukaryota</taxon>
        <taxon>Metazoa</taxon>
        <taxon>Chordata</taxon>
        <taxon>Craniata</taxon>
        <taxon>Vertebrata</taxon>
        <taxon>Euteleostomi</taxon>
        <taxon>Actinopterygii</taxon>
        <taxon>Neopterygii</taxon>
        <taxon>Teleostei</taxon>
        <taxon>Neoteleostei</taxon>
        <taxon>Acanthomorphata</taxon>
        <taxon>Ovalentaria</taxon>
        <taxon>Atherinomorphae</taxon>
        <taxon>Cyprinodontiformes</taxon>
        <taxon>Goodeidae</taxon>
        <taxon>Goodea</taxon>
    </lineage>
</organism>
<comment type="subcellular location">
    <subcellularLocation>
        <location evidence="1">Membrane</location>
        <topology evidence="1">Multi-pass membrane protein</topology>
    </subcellularLocation>
</comment>
<dbReference type="Pfam" id="PF00335">
    <property type="entry name" value="Tetraspanin"/>
    <property type="match status" value="1"/>
</dbReference>
<evidence type="ECO:0000256" key="5">
    <source>
        <dbReference type="SAM" id="MobiDB-lite"/>
    </source>
</evidence>
<sequence length="316" mass="35565">FSGVIGLIFFLELIVAVLAVVFQSQVREWINEFFLQNIKAYRDDIDLQNLIDSLQKMCGYDVRNRPQNDWSNHIFVKGCIKALEDWLPGNLYTVAIVFVPLCGQITPSSSNHLLRSAVLGSSRLLSKSEQAESETRNSVVALLLLSVFQSSGAAPPPARRPAVDPRPQRRTDTARSAAEPDPFRLSSAPPRWKTPDGGPRCALLLPQAFGPEFHVSAEKWTDSPAVWVSTSSVRTQNRTEPAHLVVHWLEGEGRTRLWRLYTCHCCLFQEEPAPPLWSLKGHKTNIFNRRLCSPGMNLLEPGSVRDPIRIQQDPRH</sequence>
<keyword evidence="3" id="KW-1133">Transmembrane helix</keyword>
<feature type="compositionally biased region" description="Basic and acidic residues" evidence="5">
    <location>
        <begin position="161"/>
        <end position="173"/>
    </location>
</feature>
<evidence type="ECO:0000256" key="4">
    <source>
        <dbReference type="ARBA" id="ARBA00023136"/>
    </source>
</evidence>
<evidence type="ECO:0000256" key="3">
    <source>
        <dbReference type="ARBA" id="ARBA00022989"/>
    </source>
</evidence>
<evidence type="ECO:0000313" key="7">
    <source>
        <dbReference type="EMBL" id="MEQ2160239.1"/>
    </source>
</evidence>
<dbReference type="InterPro" id="IPR018499">
    <property type="entry name" value="Tetraspanin/Peripherin"/>
</dbReference>
<reference evidence="7 8" key="1">
    <citation type="submission" date="2021-06" db="EMBL/GenBank/DDBJ databases">
        <authorList>
            <person name="Palmer J.M."/>
        </authorList>
    </citation>
    <scope>NUCLEOTIDE SEQUENCE [LARGE SCALE GENOMIC DNA]</scope>
    <source>
        <strain evidence="7 8">GA_2019</strain>
        <tissue evidence="7">Muscle</tissue>
    </source>
</reference>
<keyword evidence="8" id="KW-1185">Reference proteome</keyword>
<keyword evidence="2" id="KW-0812">Transmembrane</keyword>
<feature type="chain" id="PRO_5047457645" evidence="6">
    <location>
        <begin position="20"/>
        <end position="316"/>
    </location>
</feature>
<evidence type="ECO:0000256" key="1">
    <source>
        <dbReference type="ARBA" id="ARBA00004141"/>
    </source>
</evidence>
<feature type="region of interest" description="Disordered" evidence="5">
    <location>
        <begin position="151"/>
        <end position="197"/>
    </location>
</feature>
<evidence type="ECO:0000313" key="8">
    <source>
        <dbReference type="Proteomes" id="UP001476798"/>
    </source>
</evidence>
<gene>
    <name evidence="7" type="ORF">GOODEAATRI_031614</name>
</gene>
<feature type="non-terminal residue" evidence="7">
    <location>
        <position position="1"/>
    </location>
</feature>
<protein>
    <submittedName>
        <fullName evidence="7">Uncharacterized protein</fullName>
    </submittedName>
</protein>